<feature type="transmembrane region" description="Helical" evidence="10">
    <location>
        <begin position="207"/>
        <end position="227"/>
    </location>
</feature>
<evidence type="ECO:0000256" key="2">
    <source>
        <dbReference type="ARBA" id="ARBA00022448"/>
    </source>
</evidence>
<evidence type="ECO:0000256" key="6">
    <source>
        <dbReference type="ARBA" id="ARBA00022989"/>
    </source>
</evidence>
<evidence type="ECO:0000256" key="3">
    <source>
        <dbReference type="ARBA" id="ARBA00022449"/>
    </source>
</evidence>
<feature type="transmembrane region" description="Helical" evidence="10">
    <location>
        <begin position="96"/>
        <end position="116"/>
    </location>
</feature>
<gene>
    <name evidence="11" type="primary">norM</name>
    <name evidence="11" type="ORF">GCM10011611_55270</name>
</gene>
<feature type="transmembrane region" description="Helical" evidence="10">
    <location>
        <begin position="248"/>
        <end position="269"/>
    </location>
</feature>
<dbReference type="InterPro" id="IPR002528">
    <property type="entry name" value="MATE_fam"/>
</dbReference>
<dbReference type="GO" id="GO:0015297">
    <property type="term" value="F:antiporter activity"/>
    <property type="evidence" value="ECO:0007669"/>
    <property type="project" value="UniProtKB-KW"/>
</dbReference>
<feature type="transmembrane region" description="Helical" evidence="10">
    <location>
        <begin position="52"/>
        <end position="75"/>
    </location>
</feature>
<feature type="transmembrane region" description="Helical" evidence="10">
    <location>
        <begin position="319"/>
        <end position="347"/>
    </location>
</feature>
<organism evidence="11 12">
    <name type="scientific">Aliidongia dinghuensis</name>
    <dbReference type="NCBI Taxonomy" id="1867774"/>
    <lineage>
        <taxon>Bacteria</taxon>
        <taxon>Pseudomonadati</taxon>
        <taxon>Pseudomonadota</taxon>
        <taxon>Alphaproteobacteria</taxon>
        <taxon>Rhodospirillales</taxon>
        <taxon>Dongiaceae</taxon>
        <taxon>Aliidongia</taxon>
    </lineage>
</organism>
<dbReference type="InterPro" id="IPR048279">
    <property type="entry name" value="MdtK-like"/>
</dbReference>
<dbReference type="NCBIfam" id="TIGR00797">
    <property type="entry name" value="matE"/>
    <property type="match status" value="1"/>
</dbReference>
<evidence type="ECO:0000256" key="9">
    <source>
        <dbReference type="ARBA" id="ARBA00031636"/>
    </source>
</evidence>
<dbReference type="AlphaFoldDB" id="A0A8J2Z100"/>
<feature type="transmembrane region" description="Helical" evidence="10">
    <location>
        <begin position="400"/>
        <end position="422"/>
    </location>
</feature>
<dbReference type="Pfam" id="PF01554">
    <property type="entry name" value="MatE"/>
    <property type="match status" value="2"/>
</dbReference>
<reference evidence="11" key="2">
    <citation type="submission" date="2020-09" db="EMBL/GenBank/DDBJ databases">
        <authorList>
            <person name="Sun Q."/>
            <person name="Zhou Y."/>
        </authorList>
    </citation>
    <scope>NUCLEOTIDE SEQUENCE</scope>
    <source>
        <strain evidence="11">CGMCC 1.15725</strain>
    </source>
</reference>
<dbReference type="EMBL" id="BMJQ01000018">
    <property type="protein sequence ID" value="GGF41779.1"/>
    <property type="molecule type" value="Genomic_DNA"/>
</dbReference>
<feature type="transmembrane region" description="Helical" evidence="10">
    <location>
        <begin position="275"/>
        <end position="298"/>
    </location>
</feature>
<comment type="caution">
    <text evidence="11">The sequence shown here is derived from an EMBL/GenBank/DDBJ whole genome shotgun (WGS) entry which is preliminary data.</text>
</comment>
<evidence type="ECO:0000256" key="5">
    <source>
        <dbReference type="ARBA" id="ARBA00022692"/>
    </source>
</evidence>
<dbReference type="RefSeq" id="WP_189051407.1">
    <property type="nucleotide sequence ID" value="NZ_BMJQ01000018.1"/>
</dbReference>
<reference evidence="11" key="1">
    <citation type="journal article" date="2014" name="Int. J. Syst. Evol. Microbiol.">
        <title>Complete genome sequence of Corynebacterium casei LMG S-19264T (=DSM 44701T), isolated from a smear-ripened cheese.</title>
        <authorList>
            <consortium name="US DOE Joint Genome Institute (JGI-PGF)"/>
            <person name="Walter F."/>
            <person name="Albersmeier A."/>
            <person name="Kalinowski J."/>
            <person name="Ruckert C."/>
        </authorList>
    </citation>
    <scope>NUCLEOTIDE SEQUENCE</scope>
    <source>
        <strain evidence="11">CGMCC 1.15725</strain>
    </source>
</reference>
<sequence>MTRIPTTAGRPGRRRELAEILGLALPLAAAQIATMLMNITDSVMLGHLSSDALAAGGLGANVAFIFIMLMLGVQAGMPPLIAQARGAGDHAPIGRAVWGGVIAGAVAAPPIMLALLRIDGLLRLIGEPEAITQSVLVYERAFIWSIPASALVGVMRNFLSAMERPRVTMLVAFAGVALNLLMNWVLIFGHLGLPAFGIAGSGYATSISWSFMALALVGYIAWARLLPRDFWSMGWAARWEGLAAVFKLGWPIAGIYLVEVGLFSASSLLAAKFGAVAAAAHQICLNVSALTFMVPLAISQSATVRVGFHMGAGAVQRAWLAGLLALGMGVGFMACMAVVLAFGRHLVFALYLDSADPDYAAVLHLGMTLLAIACVYQVFDGAQVVAAGALRGIKDTRVPMLMGAVGYWGLGMTIGASLAFGFGWGPAGLWWGFVAGLATMSTLLSLRFRALMGRYLAVQTRHHLAGALPEQG</sequence>
<keyword evidence="6 10" id="KW-1133">Transmembrane helix</keyword>
<evidence type="ECO:0000313" key="12">
    <source>
        <dbReference type="Proteomes" id="UP000646365"/>
    </source>
</evidence>
<accession>A0A8J2Z100</accession>
<dbReference type="CDD" id="cd13131">
    <property type="entry name" value="MATE_NorM_like"/>
    <property type="match status" value="1"/>
</dbReference>
<keyword evidence="4" id="KW-1003">Cell membrane</keyword>
<comment type="subcellular location">
    <subcellularLocation>
        <location evidence="1">Cell inner membrane</location>
        <topology evidence="1">Multi-pass membrane protein</topology>
    </subcellularLocation>
</comment>
<evidence type="ECO:0000256" key="10">
    <source>
        <dbReference type="SAM" id="Phobius"/>
    </source>
</evidence>
<name>A0A8J2Z100_9PROT</name>
<evidence type="ECO:0000256" key="1">
    <source>
        <dbReference type="ARBA" id="ARBA00004429"/>
    </source>
</evidence>
<dbReference type="GO" id="GO:0042910">
    <property type="term" value="F:xenobiotic transmembrane transporter activity"/>
    <property type="evidence" value="ECO:0007669"/>
    <property type="project" value="InterPro"/>
</dbReference>
<dbReference type="GO" id="GO:0006811">
    <property type="term" value="P:monoatomic ion transport"/>
    <property type="evidence" value="ECO:0007669"/>
    <property type="project" value="UniProtKB-KW"/>
</dbReference>
<keyword evidence="2" id="KW-0813">Transport</keyword>
<feature type="transmembrane region" description="Helical" evidence="10">
    <location>
        <begin position="428"/>
        <end position="446"/>
    </location>
</feature>
<feature type="transmembrane region" description="Helical" evidence="10">
    <location>
        <begin position="167"/>
        <end position="187"/>
    </location>
</feature>
<evidence type="ECO:0000256" key="7">
    <source>
        <dbReference type="ARBA" id="ARBA00023065"/>
    </source>
</evidence>
<evidence type="ECO:0000256" key="4">
    <source>
        <dbReference type="ARBA" id="ARBA00022475"/>
    </source>
</evidence>
<proteinExistence type="predicted"/>
<keyword evidence="12" id="KW-1185">Reference proteome</keyword>
<feature type="transmembrane region" description="Helical" evidence="10">
    <location>
        <begin position="136"/>
        <end position="155"/>
    </location>
</feature>
<feature type="transmembrane region" description="Helical" evidence="10">
    <location>
        <begin position="359"/>
        <end position="379"/>
    </location>
</feature>
<dbReference type="PANTHER" id="PTHR43298">
    <property type="entry name" value="MULTIDRUG RESISTANCE PROTEIN NORM-RELATED"/>
    <property type="match status" value="1"/>
</dbReference>
<dbReference type="PIRSF" id="PIRSF006603">
    <property type="entry name" value="DinF"/>
    <property type="match status" value="1"/>
</dbReference>
<keyword evidence="5 10" id="KW-0812">Transmembrane</keyword>
<evidence type="ECO:0000313" key="11">
    <source>
        <dbReference type="EMBL" id="GGF41779.1"/>
    </source>
</evidence>
<dbReference type="PANTHER" id="PTHR43298:SF2">
    <property type="entry name" value="FMN_FAD EXPORTER YEEO-RELATED"/>
    <property type="match status" value="1"/>
</dbReference>
<dbReference type="Proteomes" id="UP000646365">
    <property type="component" value="Unassembled WGS sequence"/>
</dbReference>
<protein>
    <recommendedName>
        <fullName evidence="9">Multidrug-efflux transporter</fullName>
    </recommendedName>
</protein>
<keyword evidence="3" id="KW-0050">Antiport</keyword>
<keyword evidence="8 10" id="KW-0472">Membrane</keyword>
<keyword evidence="7" id="KW-0406">Ion transport</keyword>
<dbReference type="InterPro" id="IPR050222">
    <property type="entry name" value="MATE_MdtK"/>
</dbReference>
<dbReference type="GO" id="GO:0005886">
    <property type="term" value="C:plasma membrane"/>
    <property type="evidence" value="ECO:0007669"/>
    <property type="project" value="UniProtKB-SubCell"/>
</dbReference>
<feature type="transmembrane region" description="Helical" evidence="10">
    <location>
        <begin position="20"/>
        <end position="40"/>
    </location>
</feature>
<evidence type="ECO:0000256" key="8">
    <source>
        <dbReference type="ARBA" id="ARBA00023136"/>
    </source>
</evidence>